<dbReference type="InterPro" id="IPR058548">
    <property type="entry name" value="MlaB-like_STAS"/>
</dbReference>
<dbReference type="Pfam" id="PF13466">
    <property type="entry name" value="STAS_2"/>
    <property type="match status" value="1"/>
</dbReference>
<dbReference type="EMBL" id="JACYFU010000005">
    <property type="protein sequence ID" value="MBD8067125.1"/>
    <property type="molecule type" value="Genomic_DNA"/>
</dbReference>
<dbReference type="Gene3D" id="3.30.750.24">
    <property type="entry name" value="STAS domain"/>
    <property type="match status" value="1"/>
</dbReference>
<comment type="caution">
    <text evidence="2">The sequence shown here is derived from an EMBL/GenBank/DDBJ whole genome shotgun (WGS) entry which is preliminary data.</text>
</comment>
<protein>
    <submittedName>
        <fullName evidence="2">STAS domain-containing protein</fullName>
    </submittedName>
</protein>
<dbReference type="Proteomes" id="UP000654108">
    <property type="component" value="Unassembled WGS sequence"/>
</dbReference>
<organism evidence="2 3">
    <name type="scientific">Devosia oryzisoli</name>
    <dbReference type="NCBI Taxonomy" id="2774138"/>
    <lineage>
        <taxon>Bacteria</taxon>
        <taxon>Pseudomonadati</taxon>
        <taxon>Pseudomonadota</taxon>
        <taxon>Alphaproteobacteria</taxon>
        <taxon>Hyphomicrobiales</taxon>
        <taxon>Devosiaceae</taxon>
        <taxon>Devosia</taxon>
    </lineage>
</organism>
<feature type="domain" description="MlaB-like STAS" evidence="1">
    <location>
        <begin position="9"/>
        <end position="86"/>
    </location>
</feature>
<reference evidence="2" key="1">
    <citation type="submission" date="2020-09" db="EMBL/GenBank/DDBJ databases">
        <title>Genome seq and assembly of Devosia sp.</title>
        <authorList>
            <person name="Chhetri G."/>
        </authorList>
    </citation>
    <scope>NUCLEOTIDE SEQUENCE</scope>
    <source>
        <strain evidence="2">PTR5</strain>
    </source>
</reference>
<name>A0A927IRW0_9HYPH</name>
<evidence type="ECO:0000313" key="3">
    <source>
        <dbReference type="Proteomes" id="UP000654108"/>
    </source>
</evidence>
<gene>
    <name evidence="2" type="ORF">IC608_16770</name>
</gene>
<keyword evidence="3" id="KW-1185">Reference proteome</keyword>
<sequence length="95" mass="10139">MATKTNQEIALPAVIDLDAIDHVRDSLIDALEEGSVTVKAGGVERVSTNALFLLLSAAETARRNHFEFAIDAPSAVMNAAIERLGLTAQFSGIMR</sequence>
<dbReference type="InterPro" id="IPR036513">
    <property type="entry name" value="STAS_dom_sf"/>
</dbReference>
<dbReference type="AlphaFoldDB" id="A0A927IRW0"/>
<evidence type="ECO:0000259" key="1">
    <source>
        <dbReference type="Pfam" id="PF13466"/>
    </source>
</evidence>
<dbReference type="RefSeq" id="WP_191777898.1">
    <property type="nucleotide sequence ID" value="NZ_JACYFU010000005.1"/>
</dbReference>
<proteinExistence type="predicted"/>
<accession>A0A927IRW0</accession>
<dbReference type="SUPFAM" id="SSF52091">
    <property type="entry name" value="SpoIIaa-like"/>
    <property type="match status" value="1"/>
</dbReference>
<evidence type="ECO:0000313" key="2">
    <source>
        <dbReference type="EMBL" id="MBD8067125.1"/>
    </source>
</evidence>